<name>A0ABW4QW88_9BACT</name>
<feature type="domain" description="Rieske" evidence="6">
    <location>
        <begin position="50"/>
        <end position="141"/>
    </location>
</feature>
<dbReference type="Gene3D" id="2.102.10.10">
    <property type="entry name" value="Rieske [2Fe-2S] iron-sulphur domain"/>
    <property type="match status" value="1"/>
</dbReference>
<dbReference type="SUPFAM" id="SSF50022">
    <property type="entry name" value="ISP domain"/>
    <property type="match status" value="1"/>
</dbReference>
<evidence type="ECO:0000259" key="6">
    <source>
        <dbReference type="PROSITE" id="PS51296"/>
    </source>
</evidence>
<evidence type="ECO:0000256" key="2">
    <source>
        <dbReference type="ARBA" id="ARBA00022723"/>
    </source>
</evidence>
<gene>
    <name evidence="7" type="ORF">ACFSDX_15530</name>
</gene>
<keyword evidence="8" id="KW-1185">Reference proteome</keyword>
<evidence type="ECO:0000256" key="4">
    <source>
        <dbReference type="ARBA" id="ARBA00023014"/>
    </source>
</evidence>
<proteinExistence type="predicted"/>
<dbReference type="EMBL" id="JBHUFD010000005">
    <property type="protein sequence ID" value="MFD1873856.1"/>
    <property type="molecule type" value="Genomic_DNA"/>
</dbReference>
<dbReference type="PROSITE" id="PS51257">
    <property type="entry name" value="PROKAR_LIPOPROTEIN"/>
    <property type="match status" value="1"/>
</dbReference>
<keyword evidence="3" id="KW-0408">Iron</keyword>
<sequence>MRGSLLLPLALLLAACGSATTTQTIPSISFSTQLNITNQQYQALRFDNGVVALPASGLNGGGVKGLLVVRQNASTYLAFDRNCPYQPYDACSTVSLDRSRLFFRDSCCNSQFDFRGNVTGGPAQRPLRQYSTSLSGNLLTITN</sequence>
<accession>A0ABW4QW88</accession>
<feature type="signal peptide" evidence="5">
    <location>
        <begin position="1"/>
        <end position="19"/>
    </location>
</feature>
<keyword evidence="5" id="KW-0732">Signal</keyword>
<evidence type="ECO:0000313" key="7">
    <source>
        <dbReference type="EMBL" id="MFD1873856.1"/>
    </source>
</evidence>
<keyword evidence="4" id="KW-0411">Iron-sulfur</keyword>
<evidence type="ECO:0000256" key="1">
    <source>
        <dbReference type="ARBA" id="ARBA00022714"/>
    </source>
</evidence>
<feature type="chain" id="PRO_5046676124" description="Rieske domain-containing protein" evidence="5">
    <location>
        <begin position="20"/>
        <end position="143"/>
    </location>
</feature>
<dbReference type="RefSeq" id="WP_382315116.1">
    <property type="nucleotide sequence ID" value="NZ_JBHUFD010000005.1"/>
</dbReference>
<dbReference type="InterPro" id="IPR017941">
    <property type="entry name" value="Rieske_2Fe-2S"/>
</dbReference>
<evidence type="ECO:0000256" key="3">
    <source>
        <dbReference type="ARBA" id="ARBA00023004"/>
    </source>
</evidence>
<dbReference type="PROSITE" id="PS51296">
    <property type="entry name" value="RIESKE"/>
    <property type="match status" value="1"/>
</dbReference>
<protein>
    <recommendedName>
        <fullName evidence="6">Rieske domain-containing protein</fullName>
    </recommendedName>
</protein>
<dbReference type="InterPro" id="IPR036922">
    <property type="entry name" value="Rieske_2Fe-2S_sf"/>
</dbReference>
<comment type="caution">
    <text evidence="7">The sequence shown here is derived from an EMBL/GenBank/DDBJ whole genome shotgun (WGS) entry which is preliminary data.</text>
</comment>
<reference evidence="8" key="1">
    <citation type="journal article" date="2019" name="Int. J. Syst. Evol. Microbiol.">
        <title>The Global Catalogue of Microorganisms (GCM) 10K type strain sequencing project: providing services to taxonomists for standard genome sequencing and annotation.</title>
        <authorList>
            <consortium name="The Broad Institute Genomics Platform"/>
            <consortium name="The Broad Institute Genome Sequencing Center for Infectious Disease"/>
            <person name="Wu L."/>
            <person name="Ma J."/>
        </authorList>
    </citation>
    <scope>NUCLEOTIDE SEQUENCE [LARGE SCALE GENOMIC DNA]</scope>
    <source>
        <strain evidence="8">CGMCC 1.15795</strain>
    </source>
</reference>
<evidence type="ECO:0000256" key="5">
    <source>
        <dbReference type="SAM" id="SignalP"/>
    </source>
</evidence>
<keyword evidence="1" id="KW-0001">2Fe-2S</keyword>
<keyword evidence="2" id="KW-0479">Metal-binding</keyword>
<organism evidence="7 8">
    <name type="scientific">Hymenobacter bucti</name>
    <dbReference type="NCBI Taxonomy" id="1844114"/>
    <lineage>
        <taxon>Bacteria</taxon>
        <taxon>Pseudomonadati</taxon>
        <taxon>Bacteroidota</taxon>
        <taxon>Cytophagia</taxon>
        <taxon>Cytophagales</taxon>
        <taxon>Hymenobacteraceae</taxon>
        <taxon>Hymenobacter</taxon>
    </lineage>
</organism>
<dbReference type="Proteomes" id="UP001597197">
    <property type="component" value="Unassembled WGS sequence"/>
</dbReference>
<evidence type="ECO:0000313" key="8">
    <source>
        <dbReference type="Proteomes" id="UP001597197"/>
    </source>
</evidence>